<dbReference type="Proteomes" id="UP000025227">
    <property type="component" value="Unplaced"/>
</dbReference>
<reference evidence="3" key="1">
    <citation type="submission" date="2020-12" db="UniProtKB">
        <authorList>
            <consortium name="WormBaseParasite"/>
        </authorList>
    </citation>
    <scope>IDENTIFICATION</scope>
    <source>
        <strain evidence="3">MHco3</strain>
    </source>
</reference>
<evidence type="ECO:0000256" key="1">
    <source>
        <dbReference type="SAM" id="MobiDB-lite"/>
    </source>
</evidence>
<name>A0A7I4Z5H6_HAECO</name>
<evidence type="ECO:0000313" key="2">
    <source>
        <dbReference type="Proteomes" id="UP000025227"/>
    </source>
</evidence>
<dbReference type="OMA" id="VFAENAM"/>
<dbReference type="WBParaSite" id="HCON_00192400-00001">
    <property type="protein sequence ID" value="HCON_00192400-00001"/>
    <property type="gene ID" value="HCON_00192400"/>
</dbReference>
<evidence type="ECO:0000313" key="3">
    <source>
        <dbReference type="WBParaSite" id="HCON_00192400-00001"/>
    </source>
</evidence>
<accession>A0A7I4Z5H6</accession>
<feature type="region of interest" description="Disordered" evidence="1">
    <location>
        <begin position="1"/>
        <end position="23"/>
    </location>
</feature>
<dbReference type="AlphaFoldDB" id="A0A7I4Z5H6"/>
<organism evidence="2 3">
    <name type="scientific">Haemonchus contortus</name>
    <name type="common">Barber pole worm</name>
    <dbReference type="NCBI Taxonomy" id="6289"/>
    <lineage>
        <taxon>Eukaryota</taxon>
        <taxon>Metazoa</taxon>
        <taxon>Ecdysozoa</taxon>
        <taxon>Nematoda</taxon>
        <taxon>Chromadorea</taxon>
        <taxon>Rhabditida</taxon>
        <taxon>Rhabditina</taxon>
        <taxon>Rhabditomorpha</taxon>
        <taxon>Strongyloidea</taxon>
        <taxon>Trichostrongylidae</taxon>
        <taxon>Haemonchus</taxon>
    </lineage>
</organism>
<dbReference type="OrthoDB" id="5877443at2759"/>
<keyword evidence="2" id="KW-1185">Reference proteome</keyword>
<protein>
    <submittedName>
        <fullName evidence="3">PRE_C2HC domain-containing protein</fullName>
    </submittedName>
</protein>
<proteinExistence type="predicted"/>
<feature type="compositionally biased region" description="Polar residues" evidence="1">
    <location>
        <begin position="11"/>
        <end position="20"/>
    </location>
</feature>
<sequence length="177" mass="19871">MANECRESTSPRKTSGSISSDFAPPVLNSPVEYERRKSVIIAGVAERPDSNLMIRLQHDTHCVSMILEFLGIECSPLSIYRLGNINKRSPRLLKVVLPARKFQVQLLRNASLLRFFHIKGVFIKASLTKEERAMHRQSRISSVPQGNSLSQFTRSNQNVIASNSFSQVQPCSTQSLN</sequence>
<feature type="compositionally biased region" description="Basic and acidic residues" evidence="1">
    <location>
        <begin position="1"/>
        <end position="10"/>
    </location>
</feature>